<protein>
    <recommendedName>
        <fullName evidence="2">UPF0102 protein H9753_10580</fullName>
    </recommendedName>
</protein>
<dbReference type="GO" id="GO:0003676">
    <property type="term" value="F:nucleic acid binding"/>
    <property type="evidence" value="ECO:0007669"/>
    <property type="project" value="InterPro"/>
</dbReference>
<dbReference type="InterPro" id="IPR011335">
    <property type="entry name" value="Restrct_endonuc-II-like"/>
</dbReference>
<dbReference type="Pfam" id="PF02021">
    <property type="entry name" value="UPF0102"/>
    <property type="match status" value="1"/>
</dbReference>
<gene>
    <name evidence="3" type="ORF">H9753_10580</name>
</gene>
<accession>A0A9D2TBQ9</accession>
<reference evidence="3" key="2">
    <citation type="submission" date="2021-04" db="EMBL/GenBank/DDBJ databases">
        <authorList>
            <person name="Gilroy R."/>
        </authorList>
    </citation>
    <scope>NUCLEOTIDE SEQUENCE</scope>
    <source>
        <strain evidence="3">ChiBcec2-3848</strain>
    </source>
</reference>
<dbReference type="EMBL" id="DWVZ01000143">
    <property type="protein sequence ID" value="HJC64044.1"/>
    <property type="molecule type" value="Genomic_DNA"/>
</dbReference>
<comment type="caution">
    <text evidence="3">The sequence shown here is derived from an EMBL/GenBank/DDBJ whole genome shotgun (WGS) entry which is preliminary data.</text>
</comment>
<proteinExistence type="inferred from homology"/>
<dbReference type="PANTHER" id="PTHR34039">
    <property type="entry name" value="UPF0102 PROTEIN YRAN"/>
    <property type="match status" value="1"/>
</dbReference>
<evidence type="ECO:0000313" key="4">
    <source>
        <dbReference type="Proteomes" id="UP000823886"/>
    </source>
</evidence>
<dbReference type="InterPro" id="IPR011856">
    <property type="entry name" value="tRNA_endonuc-like_dom_sf"/>
</dbReference>
<reference evidence="3" key="1">
    <citation type="journal article" date="2021" name="PeerJ">
        <title>Extensive microbial diversity within the chicken gut microbiome revealed by metagenomics and culture.</title>
        <authorList>
            <person name="Gilroy R."/>
            <person name="Ravi A."/>
            <person name="Getino M."/>
            <person name="Pursley I."/>
            <person name="Horton D.L."/>
            <person name="Alikhan N.F."/>
            <person name="Baker D."/>
            <person name="Gharbi K."/>
            <person name="Hall N."/>
            <person name="Watson M."/>
            <person name="Adriaenssens E.M."/>
            <person name="Foster-Nyarko E."/>
            <person name="Jarju S."/>
            <person name="Secka A."/>
            <person name="Antonio M."/>
            <person name="Oren A."/>
            <person name="Chaudhuri R.R."/>
            <person name="La Ragione R."/>
            <person name="Hildebrand F."/>
            <person name="Pallen M.J."/>
        </authorList>
    </citation>
    <scope>NUCLEOTIDE SEQUENCE</scope>
    <source>
        <strain evidence="3">ChiBcec2-3848</strain>
    </source>
</reference>
<comment type="similarity">
    <text evidence="1 2">Belongs to the UPF0102 family.</text>
</comment>
<dbReference type="NCBIfam" id="TIGR00252">
    <property type="entry name" value="YraN family protein"/>
    <property type="match status" value="1"/>
</dbReference>
<name>A0A9D2TBQ9_9FIRM</name>
<dbReference type="Gene3D" id="3.40.1350.10">
    <property type="match status" value="1"/>
</dbReference>
<dbReference type="NCBIfam" id="NF009150">
    <property type="entry name" value="PRK12497.1-3"/>
    <property type="match status" value="1"/>
</dbReference>
<sequence length="124" mass="14155">MKNKGQEETAVQVGRKYEELAAEYLKKQGYRILERNYRCRKGEIDLIGIQEGYLCFVEVKYRSSGEFGGSLGAVDLKKQRRICGAALYYLMEKGYGSDTACRFDVAGISRQGVELITNAFEFRR</sequence>
<dbReference type="CDD" id="cd20736">
    <property type="entry name" value="PoNe_Nuclease"/>
    <property type="match status" value="1"/>
</dbReference>
<dbReference type="Proteomes" id="UP000823886">
    <property type="component" value="Unassembled WGS sequence"/>
</dbReference>
<evidence type="ECO:0000256" key="1">
    <source>
        <dbReference type="ARBA" id="ARBA00006738"/>
    </source>
</evidence>
<evidence type="ECO:0000256" key="2">
    <source>
        <dbReference type="HAMAP-Rule" id="MF_00048"/>
    </source>
</evidence>
<dbReference type="InterPro" id="IPR003509">
    <property type="entry name" value="UPF0102_YraN-like"/>
</dbReference>
<evidence type="ECO:0000313" key="3">
    <source>
        <dbReference type="EMBL" id="HJC64044.1"/>
    </source>
</evidence>
<dbReference type="HAMAP" id="MF_00048">
    <property type="entry name" value="UPF0102"/>
    <property type="match status" value="1"/>
</dbReference>
<dbReference type="PANTHER" id="PTHR34039:SF1">
    <property type="entry name" value="UPF0102 PROTEIN YRAN"/>
    <property type="match status" value="1"/>
</dbReference>
<dbReference type="SUPFAM" id="SSF52980">
    <property type="entry name" value="Restriction endonuclease-like"/>
    <property type="match status" value="1"/>
</dbReference>
<dbReference type="AlphaFoldDB" id="A0A9D2TBQ9"/>
<organism evidence="3 4">
    <name type="scientific">Candidatus Blautia merdavium</name>
    <dbReference type="NCBI Taxonomy" id="2838494"/>
    <lineage>
        <taxon>Bacteria</taxon>
        <taxon>Bacillati</taxon>
        <taxon>Bacillota</taxon>
        <taxon>Clostridia</taxon>
        <taxon>Lachnospirales</taxon>
        <taxon>Lachnospiraceae</taxon>
        <taxon>Blautia</taxon>
    </lineage>
</organism>